<sequence length="571" mass="58438">MSIFGQPAQQQQPAGGSLFGSTSQPAAGSSSLFGNTATQPTAPATGLFGQPAASNTTGGGLFGNNTAAATNNTGGGGLFGSTTTVPATTGLFGGGASTTTTPSTGLFGQPQQQQTTTGGLFGSSQATQPTTGGSGLFGSTTTAQPTTGGLFGNTQTQAPATGGLFGNTQTAQPAAGTGGLFGSTQTTQPTATGGLFGSTSSGGSLFGAPKPGGLVPAATVPALNTSTTPTTSGGLFGQSTTNLFGQSQAKPLFGASTTQPQPQQPALGVSTLSTSALRTTAPAQTQADAQTQFARLNARVEAIVNAWNPASPQCRFQHVFYNRVNPQQINLYGRPANMSEALWTKAVRDNPDPSSLVPNVALGFDDLRQRLDGQTAQATDHVAKLNELKTRIADLATHQSANHTRASRLAATHVQLYHRVLLLAAHLHLLIPAVRGGAVRIEEEAMRGVLEEIRTDVGGHGHSSNGRTTSNAAGRLRSKIAELWAVVGALAAARDAASSGQQNGEWKVVDEDGLAQIAQILAEQQAGLVHLTKILQKDLKDIAVVLGKNINRDDDGEDGADIWRSMRASVR</sequence>
<evidence type="ECO:0000313" key="8">
    <source>
        <dbReference type="Proteomes" id="UP000636479"/>
    </source>
</evidence>
<dbReference type="OrthoDB" id="6162375at2759"/>
<evidence type="ECO:0000256" key="5">
    <source>
        <dbReference type="SAM" id="MobiDB-lite"/>
    </source>
</evidence>
<keyword evidence="3" id="KW-0906">Nuclear pore complex</keyword>
<dbReference type="PANTHER" id="PTHR13000:SF0">
    <property type="entry name" value="NUCLEOPORIN P54"/>
    <property type="match status" value="1"/>
</dbReference>
<feature type="region of interest" description="Disordered" evidence="5">
    <location>
        <begin position="90"/>
        <end position="210"/>
    </location>
</feature>
<dbReference type="Pfam" id="PF13634">
    <property type="entry name" value="Nucleoporin_FG"/>
    <property type="match status" value="2"/>
</dbReference>
<keyword evidence="3" id="KW-0653">Protein transport</keyword>
<dbReference type="GO" id="GO:0006999">
    <property type="term" value="P:nuclear pore organization"/>
    <property type="evidence" value="ECO:0007669"/>
    <property type="project" value="TreeGrafter"/>
</dbReference>
<evidence type="ECO:0000256" key="1">
    <source>
        <dbReference type="ARBA" id="ARBA00004567"/>
    </source>
</evidence>
<dbReference type="GO" id="GO:0044613">
    <property type="term" value="C:nuclear pore central transport channel"/>
    <property type="evidence" value="ECO:0007669"/>
    <property type="project" value="TreeGrafter"/>
</dbReference>
<evidence type="ECO:0000256" key="4">
    <source>
        <dbReference type="ARBA" id="ARBA00023242"/>
    </source>
</evidence>
<feature type="domain" description="Nucleoporin Nup54 alpha-helical" evidence="6">
    <location>
        <begin position="334"/>
        <end position="485"/>
    </location>
</feature>
<keyword evidence="4" id="KW-0539">Nucleus</keyword>
<dbReference type="GO" id="GO:0036228">
    <property type="term" value="P:protein localization to nuclear inner membrane"/>
    <property type="evidence" value="ECO:0007669"/>
    <property type="project" value="TreeGrafter"/>
</dbReference>
<dbReference type="InterPro" id="IPR025574">
    <property type="entry name" value="Nucleoporin_FG_rpt"/>
</dbReference>
<keyword evidence="3" id="KW-0811">Translocation</keyword>
<dbReference type="EMBL" id="JACAZF010000003">
    <property type="protein sequence ID" value="KAF7309969.1"/>
    <property type="molecule type" value="Genomic_DNA"/>
</dbReference>
<keyword evidence="3" id="KW-0509">mRNA transport</keyword>
<dbReference type="Proteomes" id="UP000636479">
    <property type="component" value="Unassembled WGS sequence"/>
</dbReference>
<evidence type="ECO:0000259" key="6">
    <source>
        <dbReference type="Pfam" id="PF13874"/>
    </source>
</evidence>
<comment type="caution">
    <text evidence="7">The sequence shown here is derived from an EMBL/GenBank/DDBJ whole genome shotgun (WGS) entry which is preliminary data.</text>
</comment>
<evidence type="ECO:0000256" key="2">
    <source>
        <dbReference type="ARBA" id="ARBA00022448"/>
    </source>
</evidence>
<evidence type="ECO:0000256" key="3">
    <source>
        <dbReference type="ARBA" id="ARBA00023132"/>
    </source>
</evidence>
<organism evidence="7 8">
    <name type="scientific">Mycena indigotica</name>
    <dbReference type="NCBI Taxonomy" id="2126181"/>
    <lineage>
        <taxon>Eukaryota</taxon>
        <taxon>Fungi</taxon>
        <taxon>Dikarya</taxon>
        <taxon>Basidiomycota</taxon>
        <taxon>Agaricomycotina</taxon>
        <taxon>Agaricomycetes</taxon>
        <taxon>Agaricomycetidae</taxon>
        <taxon>Agaricales</taxon>
        <taxon>Marasmiineae</taxon>
        <taxon>Mycenaceae</taxon>
        <taxon>Mycena</taxon>
    </lineage>
</organism>
<dbReference type="GO" id="GO:0006607">
    <property type="term" value="P:NLS-bearing protein import into nucleus"/>
    <property type="evidence" value="ECO:0007669"/>
    <property type="project" value="TreeGrafter"/>
</dbReference>
<accession>A0A8H6WEY9</accession>
<keyword evidence="8" id="KW-1185">Reference proteome</keyword>
<feature type="region of interest" description="Disordered" evidence="5">
    <location>
        <begin position="1"/>
        <end position="52"/>
    </location>
</feature>
<protein>
    <submittedName>
        <fullName evidence="7">C2H2-type domain-containing protein</fullName>
    </submittedName>
</protein>
<dbReference type="GO" id="GO:0017056">
    <property type="term" value="F:structural constituent of nuclear pore"/>
    <property type="evidence" value="ECO:0007669"/>
    <property type="project" value="TreeGrafter"/>
</dbReference>
<dbReference type="InterPro" id="IPR025712">
    <property type="entry name" value="Nup54_alpha-helical_dom"/>
</dbReference>
<dbReference type="RefSeq" id="XP_037223419.1">
    <property type="nucleotide sequence ID" value="XM_037360534.1"/>
</dbReference>
<feature type="compositionally biased region" description="Low complexity" evidence="5">
    <location>
        <begin position="1"/>
        <end position="16"/>
    </location>
</feature>
<dbReference type="InterPro" id="IPR024864">
    <property type="entry name" value="Nup54/Nup57/Nup44"/>
</dbReference>
<feature type="compositionally biased region" description="Polar residues" evidence="5">
    <location>
        <begin position="143"/>
        <end position="159"/>
    </location>
</feature>
<dbReference type="PANTHER" id="PTHR13000">
    <property type="entry name" value="NUCLEOPORIN P54"/>
    <property type="match status" value="1"/>
</dbReference>
<keyword evidence="2" id="KW-0813">Transport</keyword>
<proteinExistence type="predicted"/>
<dbReference type="AlphaFoldDB" id="A0A8H6WEY9"/>
<dbReference type="Gene3D" id="1.20.5.170">
    <property type="match status" value="1"/>
</dbReference>
<name>A0A8H6WEY9_9AGAR</name>
<evidence type="ECO:0000313" key="7">
    <source>
        <dbReference type="EMBL" id="KAF7309969.1"/>
    </source>
</evidence>
<comment type="subcellular location">
    <subcellularLocation>
        <location evidence="1">Nucleus</location>
        <location evidence="1">Nuclear pore complex</location>
    </subcellularLocation>
</comment>
<feature type="compositionally biased region" description="Polar residues" evidence="5">
    <location>
        <begin position="182"/>
        <end position="191"/>
    </location>
</feature>
<feature type="compositionally biased region" description="Low complexity" evidence="5">
    <location>
        <begin position="97"/>
        <end position="125"/>
    </location>
</feature>
<feature type="compositionally biased region" description="Low complexity" evidence="5">
    <location>
        <begin position="197"/>
        <end position="207"/>
    </location>
</feature>
<gene>
    <name evidence="7" type="ORF">MIND_00369600</name>
</gene>
<dbReference type="GeneID" id="59343050"/>
<feature type="compositionally biased region" description="Polar residues" evidence="5">
    <location>
        <begin position="19"/>
        <end position="42"/>
    </location>
</feature>
<reference evidence="7" key="1">
    <citation type="submission" date="2020-05" db="EMBL/GenBank/DDBJ databases">
        <title>Mycena genomes resolve the evolution of fungal bioluminescence.</title>
        <authorList>
            <person name="Tsai I.J."/>
        </authorList>
    </citation>
    <scope>NUCLEOTIDE SEQUENCE</scope>
    <source>
        <strain evidence="7">171206Taipei</strain>
    </source>
</reference>
<dbReference type="Pfam" id="PF13874">
    <property type="entry name" value="Nup54"/>
    <property type="match status" value="1"/>
</dbReference>